<dbReference type="KEGG" id="glj:GKIL_1377"/>
<dbReference type="EMBL" id="CP003587">
    <property type="protein sequence ID" value="AGY57623.1"/>
    <property type="molecule type" value="Genomic_DNA"/>
</dbReference>
<keyword evidence="3" id="KW-1185">Reference proteome</keyword>
<feature type="signal peptide" evidence="1">
    <location>
        <begin position="1"/>
        <end position="22"/>
    </location>
</feature>
<feature type="chain" id="PRO_5004663917" evidence="1">
    <location>
        <begin position="23"/>
        <end position="137"/>
    </location>
</feature>
<dbReference type="STRING" id="1183438.GKIL_1377"/>
<evidence type="ECO:0000313" key="2">
    <source>
        <dbReference type="EMBL" id="AGY57623.1"/>
    </source>
</evidence>
<sequence>MGLRYLGLPLLLALVVSCGSSGGEVEVTTPLQGQITVSSERDAQKASRALLRKIDESVEQLQKIDQQMKLAVGPTKKAEREALLSEKKDLDDTIRKELSEFLAYYPKVEAKGWQLQPFDEARYFYYSYRYKDLMPKA</sequence>
<name>U5QFG4_GLOK1</name>
<proteinExistence type="predicted"/>
<dbReference type="RefSeq" id="WP_023172718.1">
    <property type="nucleotide sequence ID" value="NC_022600.1"/>
</dbReference>
<dbReference type="Proteomes" id="UP000017396">
    <property type="component" value="Chromosome"/>
</dbReference>
<keyword evidence="1" id="KW-0732">Signal</keyword>
<protein>
    <submittedName>
        <fullName evidence="2">Uncharacterized protein</fullName>
    </submittedName>
</protein>
<organism evidence="2 3">
    <name type="scientific">Gloeobacter kilaueensis (strain ATCC BAA-2537 / CCAP 1431/1 / ULC 316 / JS1)</name>
    <dbReference type="NCBI Taxonomy" id="1183438"/>
    <lineage>
        <taxon>Bacteria</taxon>
        <taxon>Bacillati</taxon>
        <taxon>Cyanobacteriota</taxon>
        <taxon>Cyanophyceae</taxon>
        <taxon>Gloeobacterales</taxon>
        <taxon>Gloeobacteraceae</taxon>
        <taxon>Gloeobacter</taxon>
    </lineage>
</organism>
<reference evidence="2 3" key="1">
    <citation type="journal article" date="2013" name="PLoS ONE">
        <title>Cultivation and Complete Genome Sequencing of Gloeobacter kilaueensis sp. nov., from a Lava Cave in Kilauea Caldera, Hawai'i.</title>
        <authorList>
            <person name="Saw J.H."/>
            <person name="Schatz M."/>
            <person name="Brown M.V."/>
            <person name="Kunkel D.D."/>
            <person name="Foster J.S."/>
            <person name="Shick H."/>
            <person name="Christensen S."/>
            <person name="Hou S."/>
            <person name="Wan X."/>
            <person name="Donachie S.P."/>
        </authorList>
    </citation>
    <scope>NUCLEOTIDE SEQUENCE [LARGE SCALE GENOMIC DNA]</scope>
    <source>
        <strain evidence="3">JS</strain>
    </source>
</reference>
<dbReference type="OrthoDB" id="9848880at2"/>
<accession>U5QFG4</accession>
<dbReference type="HOGENOM" id="CLU_1862334_0_0_3"/>
<evidence type="ECO:0000256" key="1">
    <source>
        <dbReference type="SAM" id="SignalP"/>
    </source>
</evidence>
<dbReference type="AlphaFoldDB" id="U5QFG4"/>
<dbReference type="PROSITE" id="PS51257">
    <property type="entry name" value="PROKAR_LIPOPROTEIN"/>
    <property type="match status" value="1"/>
</dbReference>
<evidence type="ECO:0000313" key="3">
    <source>
        <dbReference type="Proteomes" id="UP000017396"/>
    </source>
</evidence>
<gene>
    <name evidence="2" type="ORF">GKIL_1377</name>
</gene>